<sequence length="252" mass="28569">MKIIKLALIVTLFFALAGASFGDYLNIHRQAKRYGLELKDFNWDVTYSYVYEKVYATEAITRTNELDLAGSYSFNKNFNLSLDLPINYIINPDSSLSSGIGDLSLFAAWNFWKNDIYNFAFLPTVTFPTGNYQAGIGNGRSTYCVNLTLTRDKDPLALHWSLLYKRNDNLTNNRVDIWKFYFSPVAKLSPEAKLMFNLGVESNTSLTSNQSPIYASGGLIRQINKALAFTPTLKLGFNKPETDVTVYLDFSW</sequence>
<name>A0A1F4Q1F4_UNCSA</name>
<evidence type="ECO:0000313" key="1">
    <source>
        <dbReference type="EMBL" id="OGB89710.1"/>
    </source>
</evidence>
<accession>A0A1F4Q1F4</accession>
<gene>
    <name evidence="1" type="ORF">A2625_06265</name>
</gene>
<evidence type="ECO:0000313" key="2">
    <source>
        <dbReference type="Proteomes" id="UP000178724"/>
    </source>
</evidence>
<comment type="caution">
    <text evidence="1">The sequence shown here is derived from an EMBL/GenBank/DDBJ whole genome shotgun (WGS) entry which is preliminary data.</text>
</comment>
<dbReference type="EMBL" id="METM01000021">
    <property type="protein sequence ID" value="OGB89710.1"/>
    <property type="molecule type" value="Genomic_DNA"/>
</dbReference>
<organism evidence="1 2">
    <name type="scientific">candidate division WOR-1 bacterium RIFCSPHIGHO2_01_FULL_53_15</name>
    <dbReference type="NCBI Taxonomy" id="1802564"/>
    <lineage>
        <taxon>Bacteria</taxon>
        <taxon>Bacillati</taxon>
        <taxon>Saganbacteria</taxon>
    </lineage>
</organism>
<dbReference type="AlphaFoldDB" id="A0A1F4Q1F4"/>
<dbReference type="Proteomes" id="UP000178724">
    <property type="component" value="Unassembled WGS sequence"/>
</dbReference>
<reference evidence="1 2" key="1">
    <citation type="journal article" date="2016" name="Nat. Commun.">
        <title>Thousands of microbial genomes shed light on interconnected biogeochemical processes in an aquifer system.</title>
        <authorList>
            <person name="Anantharaman K."/>
            <person name="Brown C.T."/>
            <person name="Hug L.A."/>
            <person name="Sharon I."/>
            <person name="Castelle C.J."/>
            <person name="Probst A.J."/>
            <person name="Thomas B.C."/>
            <person name="Singh A."/>
            <person name="Wilkins M.J."/>
            <person name="Karaoz U."/>
            <person name="Brodie E.L."/>
            <person name="Williams K.H."/>
            <person name="Hubbard S.S."/>
            <person name="Banfield J.F."/>
        </authorList>
    </citation>
    <scope>NUCLEOTIDE SEQUENCE [LARGE SCALE GENOMIC DNA]</scope>
</reference>
<proteinExistence type="predicted"/>
<dbReference type="Pfam" id="PF13557">
    <property type="entry name" value="Phenol_MetA_deg"/>
    <property type="match status" value="1"/>
</dbReference>
<protein>
    <recommendedName>
        <fullName evidence="3">Transporter</fullName>
    </recommendedName>
</protein>
<dbReference type="InterPro" id="IPR025737">
    <property type="entry name" value="FApF"/>
</dbReference>
<evidence type="ECO:0008006" key="3">
    <source>
        <dbReference type="Google" id="ProtNLM"/>
    </source>
</evidence>